<feature type="compositionally biased region" description="Low complexity" evidence="1">
    <location>
        <begin position="86"/>
        <end position="97"/>
    </location>
</feature>
<dbReference type="PANTHER" id="PTHR13199">
    <property type="entry name" value="GH03947P"/>
    <property type="match status" value="1"/>
</dbReference>
<keyword evidence="4" id="KW-1185">Reference proteome</keyword>
<dbReference type="InterPro" id="IPR033473">
    <property type="entry name" value="Atos-like_C"/>
</dbReference>
<dbReference type="SMART" id="SM01177">
    <property type="entry name" value="DUF4210"/>
    <property type="match status" value="1"/>
</dbReference>
<reference evidence="3 4" key="1">
    <citation type="submission" date="2019-09" db="EMBL/GenBank/DDBJ databases">
        <authorList>
            <person name="Brejova B."/>
        </authorList>
    </citation>
    <scope>NUCLEOTIDE SEQUENCE [LARGE SCALE GENOMIC DNA]</scope>
</reference>
<feature type="region of interest" description="Disordered" evidence="1">
    <location>
        <begin position="266"/>
        <end position="296"/>
    </location>
</feature>
<feature type="compositionally biased region" description="Polar residues" evidence="1">
    <location>
        <begin position="74"/>
        <end position="85"/>
    </location>
</feature>
<protein>
    <recommendedName>
        <fullName evidence="2">Atos-like conserved domain-containing protein</fullName>
    </recommendedName>
</protein>
<dbReference type="Pfam" id="PF13915">
    <property type="entry name" value="DUF4210"/>
    <property type="match status" value="1"/>
</dbReference>
<accession>A0A5E8BJT8</accession>
<evidence type="ECO:0000259" key="2">
    <source>
        <dbReference type="SMART" id="SM01177"/>
    </source>
</evidence>
<evidence type="ECO:0000313" key="4">
    <source>
        <dbReference type="Proteomes" id="UP000398389"/>
    </source>
</evidence>
<feature type="region of interest" description="Disordered" evidence="1">
    <location>
        <begin position="126"/>
        <end position="178"/>
    </location>
</feature>
<gene>
    <name evidence="3" type="ORF">SAPINGB_P002030</name>
</gene>
<feature type="domain" description="Atos-like conserved" evidence="2">
    <location>
        <begin position="318"/>
        <end position="393"/>
    </location>
</feature>
<dbReference type="OrthoDB" id="8625101at2759"/>
<name>A0A5E8BJT8_9ASCO</name>
<organism evidence="3 4">
    <name type="scientific">Magnusiomyces paraingens</name>
    <dbReference type="NCBI Taxonomy" id="2606893"/>
    <lineage>
        <taxon>Eukaryota</taxon>
        <taxon>Fungi</taxon>
        <taxon>Dikarya</taxon>
        <taxon>Ascomycota</taxon>
        <taxon>Saccharomycotina</taxon>
        <taxon>Dipodascomycetes</taxon>
        <taxon>Dipodascales</taxon>
        <taxon>Dipodascaceae</taxon>
        <taxon>Magnusiomyces</taxon>
    </lineage>
</organism>
<dbReference type="Proteomes" id="UP000398389">
    <property type="component" value="Unassembled WGS sequence"/>
</dbReference>
<sequence length="745" mass="83188">MARASPNSFDTTEINTAIKSNFPTLENTATTTKNINTANIQMSTSTNECSSFQDEKEEDFLYESWNRPSKKTLENSSLSDGSLANSFSQTSSPKSPSVEYWNKTYLSSFSAVKRRSRRRSSLCYSETLDDLPPEPVATPSIHSSSKTDKLNKESAQQTYPKSQAPFSENHNNTFNKSKSFKNRPSFILCGSCDTKIRTRKISNGSDMISRTTNFNSDLFDRSSLYGSLSSSLSLNLPLPLPLSSSSSSSSFSTFSSLSPYIGPSSPVSSSQSPLLSPNTLSPSSSIRSSPINGLSKSSSKILSSRIHGGNHHHNKESLLGSYEESLLSGRMSTPCSPPVPFYMKLGVFGQQLTDTSLKESLKFPKHITTQFNAVFYDYDLHETGIPGKGSPYVGSVDLEQFYVNQYLKSGKVLRDDILTKTLCQKQNPTVSNNNSTLTKIQKKNKERSQLPFPGYRIPPTGKIQIIISNPQKTAVKLFLVPYDVSTLEYKQKTFIRHKVFIRSSLPSSQLKTSNLGSTRTSNHEEKMSLLQTVHLQIARPSKNKYYLYGDLRVIFHNREESNFPEKESKPLGLMLAVKDSSLSKIETVTSGNNPLRYNLEEVFMQHVNKAVEKDQNDFDEKLNNKPWESITVFDEEEDQDIEEIDISTEMIHCDCCNKPIPTNSSEYSVSDKTADGVKNIRGIPQTPIKETLAANGKSTIDGADQKYNDLTNFRKLDTREDLDEKLMSDMKAASKRSYSHAPGML</sequence>
<dbReference type="InterPro" id="IPR025261">
    <property type="entry name" value="Atos-like_cons_dom"/>
</dbReference>
<feature type="compositionally biased region" description="Polar residues" evidence="1">
    <location>
        <begin position="153"/>
        <end position="168"/>
    </location>
</feature>
<dbReference type="InterPro" id="IPR051506">
    <property type="entry name" value="ATOS_Transcription_Regulators"/>
</dbReference>
<evidence type="ECO:0000256" key="1">
    <source>
        <dbReference type="SAM" id="MobiDB-lite"/>
    </source>
</evidence>
<proteinExistence type="predicted"/>
<dbReference type="AlphaFoldDB" id="A0A5E8BJT8"/>
<dbReference type="Pfam" id="PF13889">
    <property type="entry name" value="Chromosome_seg"/>
    <property type="match status" value="1"/>
</dbReference>
<feature type="region of interest" description="Disordered" evidence="1">
    <location>
        <begin position="72"/>
        <end position="97"/>
    </location>
</feature>
<dbReference type="PANTHER" id="PTHR13199:SF11">
    <property type="entry name" value="PROTEIN ATOSSA"/>
    <property type="match status" value="1"/>
</dbReference>
<dbReference type="RefSeq" id="XP_031852641.1">
    <property type="nucleotide sequence ID" value="XM_031996750.1"/>
</dbReference>
<evidence type="ECO:0000313" key="3">
    <source>
        <dbReference type="EMBL" id="VVT48949.1"/>
    </source>
</evidence>
<dbReference type="EMBL" id="CABVLU010000002">
    <property type="protein sequence ID" value="VVT48949.1"/>
    <property type="molecule type" value="Genomic_DNA"/>
</dbReference>
<dbReference type="GeneID" id="43580850"/>